<dbReference type="GO" id="GO:0016491">
    <property type="term" value="F:oxidoreductase activity"/>
    <property type="evidence" value="ECO:0007669"/>
    <property type="project" value="InterPro"/>
</dbReference>
<feature type="domain" description="FAD-binding PCMH-type" evidence="4">
    <location>
        <begin position="381"/>
        <end position="568"/>
    </location>
</feature>
<feature type="domain" description="Zn(2)-C6 fungal-type" evidence="3">
    <location>
        <begin position="13"/>
        <end position="42"/>
    </location>
</feature>
<dbReference type="Pfam" id="PF01565">
    <property type="entry name" value="FAD_binding_4"/>
    <property type="match status" value="1"/>
</dbReference>
<dbReference type="SUPFAM" id="SSF56176">
    <property type="entry name" value="FAD-binding/transporter-associated domain-like"/>
    <property type="match status" value="1"/>
</dbReference>
<sequence length="898" mass="98471">MPSRHGHSKSRHGCTRCKQRRVKCDELAPCQNCARRKEECSLFQDHIIDPTPWARFQVSESAVQLSSPNDIDTTFLSHLVAEPSVEKQTNEATWGENLFLMGHFTSSTAHTISSRTEVLQLWQSVIPEEAIAYPFLVHGMLSLSAMHLASLRHSQRARYEQCCRRHQDEAIPGYRRAIQNIRPEASGPVFAMASLVALLGLATISDNALPREDTSSKNQPTFTDVMSIFTIIRGLEAILTHGTPLWHNIINSRYKVAMIGHTAIDSQDFELPANVELRYRQLTTDCLDTLLADDNSAKQTCLEAISCLQSIHRELLFLVSKYAPDEELFALLSASSRGMILNTTITPPGCRKLNTDIGWPSRDVWENSLPGIIPTPGSDAYGPLPDYRLQVKTVSDVQNAVRFATRHNIRLTVLTTGHDQLARSDAGSGLIIDLSLFNGVQVSESFTPTEEGLPFIEPGTEVNIITPKDGVQAAVTFGPARAGLQLNYAVGKSGLFSVSGAAATVALGGGWGQNGGYGPLTAQYGLGVDQWLEAQIVTPDGELRIANKLVNGGTFGVIVQATWKVYPTVPMTGFNWYMNSTLETADLEPGHLPTTKAMEYLLGQLPDLKEKGITLYLYAYPTVLRGYAIHPAANAGVDKANAVWGPILEKMQSFPGMTPFQTRPFDFANYREFFDTTYGPLEAQSTTPQDRRNRGVVPYDSRLLASEHLTSPEIASAFSSAKDGYGVLLCAPGQAAGDGSETSANPGWRRAVALIVGRKSNTTNFDGLRTLAPDMGTYINEGSINEENWTESFWGSNYPRLSEIKGRYDPNMTFWVSPGINADFVQAVDGRACLVDPVPSTPSRFPPVTERRHMADMAVDGNFLFGNLEIIGTQFPQPGTEIGLQARPLNGSPCRQRL</sequence>
<organism evidence="5">
    <name type="scientific">Fusarium oxysporum f. sp. vasinfectum 25433</name>
    <dbReference type="NCBI Taxonomy" id="1089449"/>
    <lineage>
        <taxon>Eukaryota</taxon>
        <taxon>Fungi</taxon>
        <taxon>Dikarya</taxon>
        <taxon>Ascomycota</taxon>
        <taxon>Pezizomycotina</taxon>
        <taxon>Sordariomycetes</taxon>
        <taxon>Hypocreomycetidae</taxon>
        <taxon>Hypocreales</taxon>
        <taxon>Nectriaceae</taxon>
        <taxon>Fusarium</taxon>
        <taxon>Fusarium oxysporum species complex</taxon>
    </lineage>
</organism>
<dbReference type="PROSITE" id="PS51387">
    <property type="entry name" value="FAD_PCMH"/>
    <property type="match status" value="1"/>
</dbReference>
<dbReference type="OrthoDB" id="9983560at2759"/>
<dbReference type="Pfam" id="PF08031">
    <property type="entry name" value="BBE"/>
    <property type="match status" value="1"/>
</dbReference>
<evidence type="ECO:0000259" key="4">
    <source>
        <dbReference type="PROSITE" id="PS51387"/>
    </source>
</evidence>
<dbReference type="CDD" id="cd00067">
    <property type="entry name" value="GAL4"/>
    <property type="match status" value="1"/>
</dbReference>
<dbReference type="InterPro" id="IPR016169">
    <property type="entry name" value="FAD-bd_PCMH_sub2"/>
</dbReference>
<proteinExistence type="inferred from homology"/>
<dbReference type="SMART" id="SM00066">
    <property type="entry name" value="GAL4"/>
    <property type="match status" value="1"/>
</dbReference>
<dbReference type="AlphaFoldDB" id="X0L4L3"/>
<reference evidence="5" key="2">
    <citation type="submission" date="2012-05" db="EMBL/GenBank/DDBJ databases">
        <title>The Genome Annotation of Fusarium oxysporum Cotton.</title>
        <authorList>
            <consortium name="The Broad Institute Genomics Platform"/>
            <person name="Ma L.-J."/>
            <person name="Corby-Kistler H."/>
            <person name="Broz K."/>
            <person name="Gale L.R."/>
            <person name="Jonkers W."/>
            <person name="O'Donnell K."/>
            <person name="Ploetz R."/>
            <person name="Steinberg C."/>
            <person name="Schwartz D.C."/>
            <person name="VanEtten H."/>
            <person name="Zhou S."/>
            <person name="Young S.K."/>
            <person name="Zeng Q."/>
            <person name="Gargeya S."/>
            <person name="Fitzgerald M."/>
            <person name="Abouelleil A."/>
            <person name="Alvarado L."/>
            <person name="Chapman S.B."/>
            <person name="Gainer-Dewar J."/>
            <person name="Goldberg J."/>
            <person name="Griggs A."/>
            <person name="Gujja S."/>
            <person name="Hansen M."/>
            <person name="Howarth C."/>
            <person name="Imamovic A."/>
            <person name="Ireland A."/>
            <person name="Larimer J."/>
            <person name="McCowan C."/>
            <person name="Murphy C."/>
            <person name="Pearson M."/>
            <person name="Poon T.W."/>
            <person name="Priest M."/>
            <person name="Roberts A."/>
            <person name="Saif S."/>
            <person name="Shea T."/>
            <person name="Sykes S."/>
            <person name="Wortman J."/>
            <person name="Nusbaum C."/>
            <person name="Birren B."/>
        </authorList>
    </citation>
    <scope>NUCLEOTIDE SEQUENCE</scope>
    <source>
        <strain evidence="5">25433</strain>
    </source>
</reference>
<evidence type="ECO:0000313" key="5">
    <source>
        <dbReference type="EMBL" id="EXM16007.1"/>
    </source>
</evidence>
<gene>
    <name evidence="5" type="ORF">FOTG_15665</name>
</gene>
<dbReference type="InterPro" id="IPR016166">
    <property type="entry name" value="FAD-bd_PCMH"/>
</dbReference>
<accession>X0L4L3</accession>
<dbReference type="EMBL" id="JH658006">
    <property type="protein sequence ID" value="EXM16007.1"/>
    <property type="molecule type" value="Genomic_DNA"/>
</dbReference>
<dbReference type="Proteomes" id="UP000030701">
    <property type="component" value="Unassembled WGS sequence"/>
</dbReference>
<dbReference type="GO" id="GO:0001228">
    <property type="term" value="F:DNA-binding transcription activator activity, RNA polymerase II-specific"/>
    <property type="evidence" value="ECO:0007669"/>
    <property type="project" value="TreeGrafter"/>
</dbReference>
<protein>
    <recommendedName>
        <fullName evidence="6">Zn(2)-C6 fungal-type domain-containing protein</fullName>
    </recommendedName>
</protein>
<evidence type="ECO:0000259" key="3">
    <source>
        <dbReference type="PROSITE" id="PS50048"/>
    </source>
</evidence>
<dbReference type="PROSITE" id="PS00463">
    <property type="entry name" value="ZN2_CY6_FUNGAL_1"/>
    <property type="match status" value="1"/>
</dbReference>
<dbReference type="HOGENOM" id="CLU_322373_0_0_1"/>
<dbReference type="InterPro" id="IPR036318">
    <property type="entry name" value="FAD-bd_PCMH-like_sf"/>
</dbReference>
<dbReference type="Pfam" id="PF00172">
    <property type="entry name" value="Zn_clus"/>
    <property type="match status" value="1"/>
</dbReference>
<dbReference type="PROSITE" id="PS50048">
    <property type="entry name" value="ZN2_CY6_FUNGAL_2"/>
    <property type="match status" value="1"/>
</dbReference>
<dbReference type="InterPro" id="IPR036864">
    <property type="entry name" value="Zn2-C6_fun-type_DNA-bd_sf"/>
</dbReference>
<comment type="similarity">
    <text evidence="1">Belongs to the oxygen-dependent FAD-linked oxidoreductase family.</text>
</comment>
<dbReference type="SUPFAM" id="SSF57701">
    <property type="entry name" value="Zn2/Cys6 DNA-binding domain"/>
    <property type="match status" value="1"/>
</dbReference>
<reference evidence="5" key="1">
    <citation type="submission" date="2011-11" db="EMBL/GenBank/DDBJ databases">
        <title>The Genome Sequence of Fusarium oxysporum Cotton.</title>
        <authorList>
            <consortium name="The Broad Institute Genome Sequencing Platform"/>
            <person name="Ma L.-J."/>
            <person name="Gale L.R."/>
            <person name="Schwartz D.C."/>
            <person name="Zhou S."/>
            <person name="Corby-Kistler H."/>
            <person name="Young S.K."/>
            <person name="Zeng Q."/>
            <person name="Gargeya S."/>
            <person name="Fitzgerald M."/>
            <person name="Haas B."/>
            <person name="Abouelleil A."/>
            <person name="Alvarado L."/>
            <person name="Arachchi H.M."/>
            <person name="Berlin A."/>
            <person name="Brown A."/>
            <person name="Chapman S.B."/>
            <person name="Chen Z."/>
            <person name="Dunbar C."/>
            <person name="Freedman E."/>
            <person name="Gearin G."/>
            <person name="Goldberg J."/>
            <person name="Griggs A."/>
            <person name="Gujja S."/>
            <person name="Heiman D."/>
            <person name="Howarth C."/>
            <person name="Larson L."/>
            <person name="Lui A."/>
            <person name="MacDonald P.J.P."/>
            <person name="Montmayeur A."/>
            <person name="Murphy C."/>
            <person name="Neiman D."/>
            <person name="Pearson M."/>
            <person name="Priest M."/>
            <person name="Roberts A."/>
            <person name="Saif S."/>
            <person name="Shea T."/>
            <person name="Shenoy N."/>
            <person name="Sisk P."/>
            <person name="Stolte C."/>
            <person name="Sykes S."/>
            <person name="Wortman J."/>
            <person name="Nusbaum C."/>
            <person name="Birren B."/>
        </authorList>
    </citation>
    <scope>NUCLEOTIDE SEQUENCE [LARGE SCALE GENOMIC DNA]</scope>
    <source>
        <strain evidence="5">25433</strain>
    </source>
</reference>
<dbReference type="InterPro" id="IPR053157">
    <property type="entry name" value="Sterol_Uptake_Regulator"/>
</dbReference>
<dbReference type="Pfam" id="PF11951">
    <property type="entry name" value="Fungal_trans_2"/>
    <property type="match status" value="1"/>
</dbReference>
<keyword evidence="2" id="KW-0539">Nucleus</keyword>
<dbReference type="Gene3D" id="3.30.465.10">
    <property type="match status" value="2"/>
</dbReference>
<dbReference type="Gene3D" id="4.10.240.10">
    <property type="entry name" value="Zn(2)-C6 fungal-type DNA-binding domain"/>
    <property type="match status" value="1"/>
</dbReference>
<evidence type="ECO:0008006" key="6">
    <source>
        <dbReference type="Google" id="ProtNLM"/>
    </source>
</evidence>
<dbReference type="PANTHER" id="PTHR47784">
    <property type="entry name" value="STEROL UPTAKE CONTROL PROTEIN 2"/>
    <property type="match status" value="1"/>
</dbReference>
<dbReference type="InterPro" id="IPR021858">
    <property type="entry name" value="Fun_TF"/>
</dbReference>
<name>X0L4L3_FUSOX</name>
<dbReference type="GO" id="GO:0008270">
    <property type="term" value="F:zinc ion binding"/>
    <property type="evidence" value="ECO:0007669"/>
    <property type="project" value="InterPro"/>
</dbReference>
<dbReference type="InterPro" id="IPR012951">
    <property type="entry name" value="BBE"/>
</dbReference>
<dbReference type="GO" id="GO:0071949">
    <property type="term" value="F:FAD binding"/>
    <property type="evidence" value="ECO:0007669"/>
    <property type="project" value="InterPro"/>
</dbReference>
<dbReference type="InterPro" id="IPR001138">
    <property type="entry name" value="Zn2Cys6_DnaBD"/>
</dbReference>
<evidence type="ECO:0000256" key="2">
    <source>
        <dbReference type="ARBA" id="ARBA00023242"/>
    </source>
</evidence>
<dbReference type="InterPro" id="IPR006094">
    <property type="entry name" value="Oxid_FAD_bind_N"/>
</dbReference>
<dbReference type="PANTHER" id="PTHR47784:SF5">
    <property type="entry name" value="STEROL UPTAKE CONTROL PROTEIN 2"/>
    <property type="match status" value="1"/>
</dbReference>
<evidence type="ECO:0000256" key="1">
    <source>
        <dbReference type="ARBA" id="ARBA00005466"/>
    </source>
</evidence>